<keyword evidence="1" id="KW-0812">Transmembrane</keyword>
<dbReference type="EMBL" id="FNIC01000004">
    <property type="protein sequence ID" value="SDN70080.1"/>
    <property type="molecule type" value="Genomic_DNA"/>
</dbReference>
<name>A0A1H0DIV1_9ACTN</name>
<comment type="subcellular location">
    <subcellularLocation>
        <location evidence="1">Cell membrane</location>
        <topology evidence="1">Multi-pass membrane protein</topology>
    </subcellularLocation>
</comment>
<evidence type="ECO:0000313" key="2">
    <source>
        <dbReference type="EMBL" id="SDN70080.1"/>
    </source>
</evidence>
<keyword evidence="3" id="KW-1185">Reference proteome</keyword>
<dbReference type="PROSITE" id="PS50895">
    <property type="entry name" value="SURF1"/>
    <property type="match status" value="1"/>
</dbReference>
<dbReference type="InterPro" id="IPR002994">
    <property type="entry name" value="Surf1/Shy1"/>
</dbReference>
<proteinExistence type="inferred from homology"/>
<accession>A0A1H0DIV1</accession>
<feature type="transmembrane region" description="Helical" evidence="1">
    <location>
        <begin position="213"/>
        <end position="231"/>
    </location>
</feature>
<dbReference type="CDD" id="cd06662">
    <property type="entry name" value="SURF1"/>
    <property type="match status" value="1"/>
</dbReference>
<gene>
    <name evidence="2" type="ORF">SAMN05192576_2584</name>
</gene>
<reference evidence="3" key="1">
    <citation type="submission" date="2016-10" db="EMBL/GenBank/DDBJ databases">
        <authorList>
            <person name="Varghese N."/>
            <person name="Submissions S."/>
        </authorList>
    </citation>
    <scope>NUCLEOTIDE SEQUENCE [LARGE SCALE GENOMIC DNA]</scope>
    <source>
        <strain evidence="3">CGMCC 1.11147</strain>
    </source>
</reference>
<evidence type="ECO:0000313" key="3">
    <source>
        <dbReference type="Proteomes" id="UP000199004"/>
    </source>
</evidence>
<comment type="similarity">
    <text evidence="1">Belongs to the SURF1 family.</text>
</comment>
<dbReference type="Pfam" id="PF02104">
    <property type="entry name" value="SURF1"/>
    <property type="match status" value="1"/>
</dbReference>
<keyword evidence="1" id="KW-1003">Cell membrane</keyword>
<dbReference type="OrthoDB" id="3266379at2"/>
<dbReference type="STRING" id="1005944.SAMN05192576_2584"/>
<dbReference type="AlphaFoldDB" id="A0A1H0DIV1"/>
<keyword evidence="1" id="KW-1133">Transmembrane helix</keyword>
<keyword evidence="1" id="KW-0472">Membrane</keyword>
<dbReference type="RefSeq" id="WP_091025227.1">
    <property type="nucleotide sequence ID" value="NZ_BKAE01000013.1"/>
</dbReference>
<organism evidence="2 3">
    <name type="scientific">Nocardioides szechwanensis</name>
    <dbReference type="NCBI Taxonomy" id="1005944"/>
    <lineage>
        <taxon>Bacteria</taxon>
        <taxon>Bacillati</taxon>
        <taxon>Actinomycetota</taxon>
        <taxon>Actinomycetes</taxon>
        <taxon>Propionibacteriales</taxon>
        <taxon>Nocardioidaceae</taxon>
        <taxon>Nocardioides</taxon>
    </lineage>
</organism>
<dbReference type="GO" id="GO:0005886">
    <property type="term" value="C:plasma membrane"/>
    <property type="evidence" value="ECO:0007669"/>
    <property type="project" value="UniProtKB-SubCell"/>
</dbReference>
<comment type="caution">
    <text evidence="1">Lacks conserved residue(s) required for the propagation of feature annotation.</text>
</comment>
<protein>
    <recommendedName>
        <fullName evidence="1">SURF1-like protein</fullName>
    </recommendedName>
</protein>
<sequence>MRAFLTLRMLGAHLLVLVCVGVAGGLGLWQYDAWQEHRAAEAVDLTQLEPVPLADVMGPDDAFPGDQVGQPVEVSGTWLPDSTVFVSGREVDGVEGFWVVTPLAIDGPDGPDPDGPALPVVRGWLSAIDTAPPPPAGTASVVAWLQPTEGSGEADTDPDDDVLPQLRTADLIQHVDQDLYGAYGVATEPLDGLAPATLEQLPSPGRFTALRNLLYAIEWWVFGGFAAFIWWRFVREEGAPQEASAEADRVRSDA</sequence>
<evidence type="ECO:0000256" key="1">
    <source>
        <dbReference type="RuleBase" id="RU363076"/>
    </source>
</evidence>
<dbReference type="Proteomes" id="UP000199004">
    <property type="component" value="Unassembled WGS sequence"/>
</dbReference>